<keyword evidence="1" id="KW-1133">Transmembrane helix</keyword>
<proteinExistence type="predicted"/>
<sequence length="26" mass="2753">MMSAIITLQTIIAVITLPIILSLGLN</sequence>
<evidence type="ECO:0000256" key="1">
    <source>
        <dbReference type="SAM" id="Phobius"/>
    </source>
</evidence>
<name>W1JB24_9GAMM</name>
<organism evidence="2 3">
    <name type="scientific">Xenorhabdus cabanillasii JM26</name>
    <dbReference type="NCBI Taxonomy" id="1427517"/>
    <lineage>
        <taxon>Bacteria</taxon>
        <taxon>Pseudomonadati</taxon>
        <taxon>Pseudomonadota</taxon>
        <taxon>Gammaproteobacteria</taxon>
        <taxon>Enterobacterales</taxon>
        <taxon>Morganellaceae</taxon>
        <taxon>Xenorhabdus</taxon>
    </lineage>
</organism>
<feature type="transmembrane region" description="Helical" evidence="1">
    <location>
        <begin position="6"/>
        <end position="25"/>
    </location>
</feature>
<gene>
    <name evidence="2" type="ORF">XCR1_4410001</name>
</gene>
<dbReference type="Proteomes" id="UP000019197">
    <property type="component" value="Unassembled WGS sequence"/>
</dbReference>
<evidence type="ECO:0000313" key="3">
    <source>
        <dbReference type="Proteomes" id="UP000019197"/>
    </source>
</evidence>
<evidence type="ECO:0000313" key="2">
    <source>
        <dbReference type="EMBL" id="CDL86720.1"/>
    </source>
</evidence>
<accession>W1JB24</accession>
<keyword evidence="1" id="KW-0472">Membrane</keyword>
<keyword evidence="1" id="KW-0812">Transmembrane</keyword>
<comment type="caution">
    <text evidence="2">The sequence shown here is derived from an EMBL/GenBank/DDBJ whole genome shotgun (WGS) entry which is preliminary data.</text>
</comment>
<dbReference type="AlphaFoldDB" id="W1JB24"/>
<dbReference type="EMBL" id="CBXE010000381">
    <property type="protein sequence ID" value="CDL86720.1"/>
    <property type="molecule type" value="Genomic_DNA"/>
</dbReference>
<protein>
    <submittedName>
        <fullName evidence="2">Uncharacterized protein</fullName>
    </submittedName>
</protein>
<reference evidence="2 3" key="1">
    <citation type="submission" date="2013-11" db="EMBL/GenBank/DDBJ databases">
        <title>Draft genome sequence and annotation of the entomopathogenic bacterium, Xenorhabdus cabanillasi strain JM26.</title>
        <authorList>
            <person name="Gualtieri M."/>
            <person name="Ogier J.C."/>
            <person name="Pages S."/>
            <person name="Givaudan A."/>
            <person name="Gaudriault S."/>
        </authorList>
    </citation>
    <scope>NUCLEOTIDE SEQUENCE [LARGE SCALE GENOMIC DNA]</scope>
    <source>
        <strain evidence="2 3">JM26</strain>
    </source>
</reference>